<dbReference type="OrthoDB" id="10402453at2759"/>
<dbReference type="EMBL" id="MPUH01000155">
    <property type="protein sequence ID" value="OMJ88267.1"/>
    <property type="molecule type" value="Genomic_DNA"/>
</dbReference>
<dbReference type="Proteomes" id="UP000187209">
    <property type="component" value="Unassembled WGS sequence"/>
</dbReference>
<evidence type="ECO:0000313" key="3">
    <source>
        <dbReference type="Proteomes" id="UP000187209"/>
    </source>
</evidence>
<protein>
    <submittedName>
        <fullName evidence="2">Uncharacterized protein</fullName>
    </submittedName>
</protein>
<dbReference type="AlphaFoldDB" id="A0A1R2CGY6"/>
<gene>
    <name evidence="2" type="ORF">SteCoe_9854</name>
</gene>
<evidence type="ECO:0000313" key="2">
    <source>
        <dbReference type="EMBL" id="OMJ88267.1"/>
    </source>
</evidence>
<name>A0A1R2CGY6_9CILI</name>
<comment type="caution">
    <text evidence="2">The sequence shown here is derived from an EMBL/GenBank/DDBJ whole genome shotgun (WGS) entry which is preliminary data.</text>
</comment>
<proteinExistence type="predicted"/>
<accession>A0A1R2CGY6</accession>
<keyword evidence="3" id="KW-1185">Reference proteome</keyword>
<reference evidence="2 3" key="1">
    <citation type="submission" date="2016-11" db="EMBL/GenBank/DDBJ databases">
        <title>The macronuclear genome of Stentor coeruleus: a giant cell with tiny introns.</title>
        <authorList>
            <person name="Slabodnick M."/>
            <person name="Ruby J.G."/>
            <person name="Reiff S.B."/>
            <person name="Swart E.C."/>
            <person name="Gosai S."/>
            <person name="Prabakaran S."/>
            <person name="Witkowska E."/>
            <person name="Larue G.E."/>
            <person name="Fisher S."/>
            <person name="Freeman R.M."/>
            <person name="Gunawardena J."/>
            <person name="Chu W."/>
            <person name="Stover N.A."/>
            <person name="Gregory B.D."/>
            <person name="Nowacki M."/>
            <person name="Derisi J."/>
            <person name="Roy S.W."/>
            <person name="Marshall W.F."/>
            <person name="Sood P."/>
        </authorList>
    </citation>
    <scope>NUCLEOTIDE SEQUENCE [LARGE SCALE GENOMIC DNA]</scope>
    <source>
        <strain evidence="2">WM001</strain>
    </source>
</reference>
<evidence type="ECO:0000256" key="1">
    <source>
        <dbReference type="SAM" id="MobiDB-lite"/>
    </source>
</evidence>
<sequence length="310" mass="36323">MWPIESPATQTRSNSSQSSLSPQSFSLHPECIHYLTCSYCTEPFSDYVYSCLSHPDVKICMDCYRRKIMCFHCKKELQRSLQVEEILGMISIACTICGNTVRMSDYSKHRIKCETRGRFTCAYEVGDQKCTFCTEKTEFIYTHYVVDHRVVEYNSLVDSIVLPHAQLHFHPREIEKPFKTVLGLPCYSSVCYLYILNYQGFKVLVEFFYRIPNRSFMFILRSEKPVKMQLQMLVPKHSVFGISMGLLSDEVETREGKTISFNDEHPLHMNPNHMIRSICAFEIDIFDMYEKYSLIHGDCRFTQFGFKIVY</sequence>
<organism evidence="2 3">
    <name type="scientific">Stentor coeruleus</name>
    <dbReference type="NCBI Taxonomy" id="5963"/>
    <lineage>
        <taxon>Eukaryota</taxon>
        <taxon>Sar</taxon>
        <taxon>Alveolata</taxon>
        <taxon>Ciliophora</taxon>
        <taxon>Postciliodesmatophora</taxon>
        <taxon>Heterotrichea</taxon>
        <taxon>Heterotrichida</taxon>
        <taxon>Stentoridae</taxon>
        <taxon>Stentor</taxon>
    </lineage>
</organism>
<feature type="region of interest" description="Disordered" evidence="1">
    <location>
        <begin position="1"/>
        <end position="21"/>
    </location>
</feature>